<dbReference type="Proteomes" id="UP000830671">
    <property type="component" value="Chromosome 10"/>
</dbReference>
<name>A0A9Q8SF78_9PEZI</name>
<keyword evidence="2" id="KW-1185">Reference proteome</keyword>
<dbReference type="AlphaFoldDB" id="A0A9Q8SF78"/>
<gene>
    <name evidence="1" type="ORF">CLUP02_17389</name>
</gene>
<proteinExistence type="predicted"/>
<evidence type="ECO:0000313" key="2">
    <source>
        <dbReference type="Proteomes" id="UP000830671"/>
    </source>
</evidence>
<dbReference type="GeneID" id="73351311"/>
<evidence type="ECO:0000313" key="1">
    <source>
        <dbReference type="EMBL" id="UQC75880.1"/>
    </source>
</evidence>
<dbReference type="EMBL" id="CP019472">
    <property type="protein sequence ID" value="UQC75880.1"/>
    <property type="molecule type" value="Genomic_DNA"/>
</dbReference>
<accession>A0A9Q8SF78</accession>
<organism evidence="1 2">
    <name type="scientific">Colletotrichum lupini</name>
    <dbReference type="NCBI Taxonomy" id="145971"/>
    <lineage>
        <taxon>Eukaryota</taxon>
        <taxon>Fungi</taxon>
        <taxon>Dikarya</taxon>
        <taxon>Ascomycota</taxon>
        <taxon>Pezizomycotina</taxon>
        <taxon>Sordariomycetes</taxon>
        <taxon>Hypocreomycetidae</taxon>
        <taxon>Glomerellales</taxon>
        <taxon>Glomerellaceae</taxon>
        <taxon>Colletotrichum</taxon>
        <taxon>Colletotrichum acutatum species complex</taxon>
    </lineage>
</organism>
<dbReference type="KEGG" id="clup:CLUP02_17389"/>
<sequence>MREVLLPPSLPSNEQTSPVLAKHVCHPSSIESSSQCFFIHGAGIFCRFGRNACSRRSPYCEHRSRVWLCVEGSATVINLTILHGLPEVVLLSPASLTRSSSSFVITRVRITR</sequence>
<reference evidence="1" key="1">
    <citation type="journal article" date="2021" name="Mol. Plant Microbe Interact.">
        <title>Complete Genome Sequence of the Plant-Pathogenic Fungus Colletotrichum lupini.</title>
        <authorList>
            <person name="Baroncelli R."/>
            <person name="Pensec F."/>
            <person name="Da Lio D."/>
            <person name="Boufleur T."/>
            <person name="Vicente I."/>
            <person name="Sarrocco S."/>
            <person name="Picot A."/>
            <person name="Baraldi E."/>
            <person name="Sukno S."/>
            <person name="Thon M."/>
            <person name="Le Floch G."/>
        </authorList>
    </citation>
    <scope>NUCLEOTIDE SEQUENCE</scope>
    <source>
        <strain evidence="1">IMI 504893</strain>
    </source>
</reference>
<protein>
    <submittedName>
        <fullName evidence="1">Uncharacterized protein</fullName>
    </submittedName>
</protein>
<dbReference type="RefSeq" id="XP_049137525.1">
    <property type="nucleotide sequence ID" value="XM_049296301.1"/>
</dbReference>